<dbReference type="AlphaFoldDB" id="A0A934N790"/>
<name>A0A934N790_9BACT</name>
<keyword evidence="7" id="KW-0067">ATP-binding</keyword>
<comment type="subcellular location">
    <subcellularLocation>
        <location evidence="1">Cell membrane</location>
        <topology evidence="1">Multi-pass membrane protein</topology>
    </subcellularLocation>
</comment>
<proteinExistence type="predicted"/>
<feature type="transmembrane region" description="Helical" evidence="6">
    <location>
        <begin position="73"/>
        <end position="92"/>
    </location>
</feature>
<dbReference type="RefSeq" id="WP_338201257.1">
    <property type="nucleotide sequence ID" value="NZ_JAEKNR010000105.1"/>
</dbReference>
<dbReference type="InterPro" id="IPR001851">
    <property type="entry name" value="ABC_transp_permease"/>
</dbReference>
<dbReference type="Proteomes" id="UP000612893">
    <property type="component" value="Unassembled WGS sequence"/>
</dbReference>
<evidence type="ECO:0000313" key="8">
    <source>
        <dbReference type="Proteomes" id="UP000612893"/>
    </source>
</evidence>
<dbReference type="Pfam" id="PF02653">
    <property type="entry name" value="BPD_transp_2"/>
    <property type="match status" value="1"/>
</dbReference>
<keyword evidence="5 6" id="KW-0472">Membrane</keyword>
<feature type="transmembrane region" description="Helical" evidence="6">
    <location>
        <begin position="104"/>
        <end position="125"/>
    </location>
</feature>
<evidence type="ECO:0000256" key="5">
    <source>
        <dbReference type="ARBA" id="ARBA00023136"/>
    </source>
</evidence>
<feature type="transmembrane region" description="Helical" evidence="6">
    <location>
        <begin position="46"/>
        <end position="66"/>
    </location>
</feature>
<feature type="transmembrane region" description="Helical" evidence="6">
    <location>
        <begin position="132"/>
        <end position="151"/>
    </location>
</feature>
<reference evidence="7" key="1">
    <citation type="submission" date="2020-10" db="EMBL/GenBank/DDBJ databases">
        <title>Ca. Dormibacterota MAGs.</title>
        <authorList>
            <person name="Montgomery K."/>
        </authorList>
    </citation>
    <scope>NUCLEOTIDE SEQUENCE [LARGE SCALE GENOMIC DNA]</scope>
    <source>
        <strain evidence="7">SC8812_S17_10</strain>
    </source>
</reference>
<evidence type="ECO:0000256" key="2">
    <source>
        <dbReference type="ARBA" id="ARBA00022475"/>
    </source>
</evidence>
<evidence type="ECO:0000256" key="6">
    <source>
        <dbReference type="SAM" id="Phobius"/>
    </source>
</evidence>
<dbReference type="EMBL" id="JAEKNR010000105">
    <property type="protein sequence ID" value="MBJ7598341.1"/>
    <property type="molecule type" value="Genomic_DNA"/>
</dbReference>
<accession>A0A934N790</accession>
<sequence>MIRLRKAVRDPNQAVYLVLIVGVLIFPVLAGFISPGDSGNYLLGQAADAGVYILLAIGLNVVVGFAGLLDLGYAAFFAIGAYTYALLASGQLNSSPIHHAVHLPFWLLLFVAVIIAATAGAILGAPTLRLRGDYLAIVTLGFGEIVPKLFLNLSQWTSGVNGVSALDYPSLPVWINGPWVNSSLQIVNNFSFAFNSMAYYWLMAILVLFVVLLVTNLQRSRMGRAWGAIREDEVAAEAMGINTVTTKLLAFSIGAATSGFAGVFYGAKLSLVSPENFSFVVSVTILVMVVLGGMGNIPGVIVGALAIYYVLFNVLTNLPSNAKAVANAVGLGFLNQSNANGWPGLEQEVQRLNFLIFGLILISIMLLRPQGLLPSRVRKEELEKGVSDQPVADLVETA</sequence>
<gene>
    <name evidence="7" type="ORF">JF922_09690</name>
</gene>
<evidence type="ECO:0000313" key="7">
    <source>
        <dbReference type="EMBL" id="MBJ7598341.1"/>
    </source>
</evidence>
<feature type="transmembrane region" description="Helical" evidence="6">
    <location>
        <begin position="198"/>
        <end position="217"/>
    </location>
</feature>
<keyword evidence="7" id="KW-0547">Nucleotide-binding</keyword>
<dbReference type="GO" id="GO:0005524">
    <property type="term" value="F:ATP binding"/>
    <property type="evidence" value="ECO:0007669"/>
    <property type="project" value="UniProtKB-KW"/>
</dbReference>
<keyword evidence="4 6" id="KW-1133">Transmembrane helix</keyword>
<dbReference type="CDD" id="cd06581">
    <property type="entry name" value="TM_PBP1_LivM_like"/>
    <property type="match status" value="1"/>
</dbReference>
<dbReference type="GO" id="GO:0005886">
    <property type="term" value="C:plasma membrane"/>
    <property type="evidence" value="ECO:0007669"/>
    <property type="project" value="UniProtKB-SubCell"/>
</dbReference>
<dbReference type="PANTHER" id="PTHR30482:SF10">
    <property type="entry name" value="HIGH-AFFINITY BRANCHED-CHAIN AMINO ACID TRANSPORT PROTEIN BRAE"/>
    <property type="match status" value="1"/>
</dbReference>
<evidence type="ECO:0000256" key="4">
    <source>
        <dbReference type="ARBA" id="ARBA00022989"/>
    </source>
</evidence>
<organism evidence="7 8">
    <name type="scientific">Candidatus Nephthysia bennettiae</name>
    <dbReference type="NCBI Taxonomy" id="3127016"/>
    <lineage>
        <taxon>Bacteria</taxon>
        <taxon>Bacillati</taxon>
        <taxon>Candidatus Dormiibacterota</taxon>
        <taxon>Candidatus Dormibacteria</taxon>
        <taxon>Candidatus Dormibacterales</taxon>
        <taxon>Candidatus Dormibacteraceae</taxon>
        <taxon>Candidatus Nephthysia</taxon>
    </lineage>
</organism>
<keyword evidence="2" id="KW-1003">Cell membrane</keyword>
<evidence type="ECO:0000256" key="1">
    <source>
        <dbReference type="ARBA" id="ARBA00004651"/>
    </source>
</evidence>
<keyword evidence="3 6" id="KW-0812">Transmembrane</keyword>
<dbReference type="GO" id="GO:0015658">
    <property type="term" value="F:branched-chain amino acid transmembrane transporter activity"/>
    <property type="evidence" value="ECO:0007669"/>
    <property type="project" value="InterPro"/>
</dbReference>
<dbReference type="InterPro" id="IPR043428">
    <property type="entry name" value="LivM-like"/>
</dbReference>
<protein>
    <submittedName>
        <fullName evidence="7">ABC transporter ATP-binding protein</fullName>
    </submittedName>
</protein>
<feature type="transmembrane region" description="Helical" evidence="6">
    <location>
        <begin position="248"/>
        <end position="267"/>
    </location>
</feature>
<feature type="transmembrane region" description="Helical" evidence="6">
    <location>
        <begin position="14"/>
        <end position="34"/>
    </location>
</feature>
<feature type="transmembrane region" description="Helical" evidence="6">
    <location>
        <begin position="279"/>
        <end position="312"/>
    </location>
</feature>
<keyword evidence="8" id="KW-1185">Reference proteome</keyword>
<dbReference type="PANTHER" id="PTHR30482">
    <property type="entry name" value="HIGH-AFFINITY BRANCHED-CHAIN AMINO ACID TRANSPORT SYSTEM PERMEASE"/>
    <property type="match status" value="1"/>
</dbReference>
<comment type="caution">
    <text evidence="7">The sequence shown here is derived from an EMBL/GenBank/DDBJ whole genome shotgun (WGS) entry which is preliminary data.</text>
</comment>
<evidence type="ECO:0000256" key="3">
    <source>
        <dbReference type="ARBA" id="ARBA00022692"/>
    </source>
</evidence>